<keyword evidence="4 8" id="KW-1133">Transmembrane helix</keyword>
<dbReference type="SUPFAM" id="SSF53850">
    <property type="entry name" value="Periplasmic binding protein-like II"/>
    <property type="match status" value="1"/>
</dbReference>
<proteinExistence type="predicted"/>
<evidence type="ECO:0000256" key="3">
    <source>
        <dbReference type="ARBA" id="ARBA00022692"/>
    </source>
</evidence>
<dbReference type="AlphaFoldDB" id="A0ABD0TC07"/>
<protein>
    <recommendedName>
        <fullName evidence="9">Ionotropic receptor 75a N-terminal domain-containing protein</fullName>
    </recommendedName>
</protein>
<sequence length="646" mass="73173">DKMWSRVALVGLFFPTAILGLDRLALQFSVDYFRYRNDKFICLLTCGKETWTRDFARQAAKYNARVSVCKTDDSLNKASLRACLQHTFVSVGVLASPACPEFEEVMYYGSENTLFDSKHQWLIIDNAENSSIDNNGTGESWRRDITPAVQIIGKLNISVDADISLAVQGPTNFALYELYNFGKIQGGDLIIENSGTWSAEGGIVADLNEYKYYRRWNFNQWPMRLITVVSKPEQFDPKYLTDRLPTPGVATISRTATTILSDIAEIHRIRFVYSVADRWVGEYSLNKSKAMAATALYFKQQDITPVLRYIGDIHTKVDFIYPPITSIETKYFYRIPTYGVGKLENQFLRPLSTGTWLLVIVVIILCACVLLLSAKLERRPSAGQYATFSVIASLCQQFFEDNAVGTVRVSGARKLTILVTGVSCVLIYNYYTSSVVSWLLNGPPPSINSLQELLESPLDLIFEDIGYTRSWMQSPDYYYNKRNAKVEDEIRKKKVFNKKNRGPLLMPVEEGIKLVKAGGFAYHTEVETANRLIARTFTKYELCELGSLQSMEQTLLYACLQKNSPYTEFFAWSILRLYERGIVKCIQHRTNSPTVKSEGSCPRALALGGAAPAFLLLAAGFFLATIIMFVERAIWKRKKVVFKQQK</sequence>
<dbReference type="InterPro" id="IPR052192">
    <property type="entry name" value="Insect_Ionotropic_Sensory_Rcpt"/>
</dbReference>
<evidence type="ECO:0000256" key="2">
    <source>
        <dbReference type="ARBA" id="ARBA00022475"/>
    </source>
</evidence>
<evidence type="ECO:0000256" key="8">
    <source>
        <dbReference type="SAM" id="Phobius"/>
    </source>
</evidence>
<feature type="domain" description="Ionotropic receptor 75a N-terminal" evidence="9">
    <location>
        <begin position="25"/>
        <end position="227"/>
    </location>
</feature>
<dbReference type="Gene3D" id="1.10.287.70">
    <property type="match status" value="1"/>
</dbReference>
<dbReference type="Pfam" id="PF24576">
    <property type="entry name" value="IR75A_N"/>
    <property type="match status" value="1"/>
</dbReference>
<evidence type="ECO:0000313" key="10">
    <source>
        <dbReference type="EMBL" id="KAL0840891.1"/>
    </source>
</evidence>
<evidence type="ECO:0000256" key="6">
    <source>
        <dbReference type="ARBA" id="ARBA00023170"/>
    </source>
</evidence>
<feature type="transmembrane region" description="Helical" evidence="8">
    <location>
        <begin position="604"/>
        <end position="630"/>
    </location>
</feature>
<reference evidence="10 11" key="1">
    <citation type="submission" date="2024-06" db="EMBL/GenBank/DDBJ databases">
        <title>A chromosome-level genome assembly of beet webworm, Loxostege sticticalis.</title>
        <authorList>
            <person name="Zhang Y."/>
        </authorList>
    </citation>
    <scope>NUCLEOTIDE SEQUENCE [LARGE SCALE GENOMIC DNA]</scope>
    <source>
        <strain evidence="10">AQ028</strain>
        <tissue evidence="10">Male pupae</tissue>
    </source>
</reference>
<evidence type="ECO:0000259" key="9">
    <source>
        <dbReference type="Pfam" id="PF24576"/>
    </source>
</evidence>
<dbReference type="EMBL" id="JBEDNZ010000006">
    <property type="protein sequence ID" value="KAL0840891.1"/>
    <property type="molecule type" value="Genomic_DNA"/>
</dbReference>
<keyword evidence="3 8" id="KW-0812">Transmembrane</keyword>
<evidence type="ECO:0000256" key="5">
    <source>
        <dbReference type="ARBA" id="ARBA00023136"/>
    </source>
</evidence>
<keyword evidence="5 8" id="KW-0472">Membrane</keyword>
<dbReference type="PANTHER" id="PTHR42643">
    <property type="entry name" value="IONOTROPIC RECEPTOR 20A-RELATED"/>
    <property type="match status" value="1"/>
</dbReference>
<dbReference type="InterPro" id="IPR057074">
    <property type="entry name" value="IR75A_N"/>
</dbReference>
<evidence type="ECO:0000313" key="11">
    <source>
        <dbReference type="Proteomes" id="UP001549921"/>
    </source>
</evidence>
<feature type="non-terminal residue" evidence="10">
    <location>
        <position position="1"/>
    </location>
</feature>
<evidence type="ECO:0000256" key="1">
    <source>
        <dbReference type="ARBA" id="ARBA00004651"/>
    </source>
</evidence>
<keyword evidence="6" id="KW-0675">Receptor</keyword>
<feature type="transmembrane region" description="Helical" evidence="8">
    <location>
        <begin position="415"/>
        <end position="440"/>
    </location>
</feature>
<comment type="caution">
    <text evidence="10">The sequence shown here is derived from an EMBL/GenBank/DDBJ whole genome shotgun (WGS) entry which is preliminary data.</text>
</comment>
<dbReference type="PANTHER" id="PTHR42643:SF30">
    <property type="entry name" value="IONOTROPIC RECEPTOR 40A-RELATED"/>
    <property type="match status" value="1"/>
</dbReference>
<evidence type="ECO:0000256" key="7">
    <source>
        <dbReference type="ARBA" id="ARBA00023180"/>
    </source>
</evidence>
<keyword evidence="7" id="KW-0325">Glycoprotein</keyword>
<dbReference type="Proteomes" id="UP001549921">
    <property type="component" value="Unassembled WGS sequence"/>
</dbReference>
<accession>A0ABD0TC07</accession>
<keyword evidence="2" id="KW-1003">Cell membrane</keyword>
<comment type="subcellular location">
    <subcellularLocation>
        <location evidence="1">Cell membrane</location>
        <topology evidence="1">Multi-pass membrane protein</topology>
    </subcellularLocation>
</comment>
<name>A0ABD0TC07_LOXSC</name>
<evidence type="ECO:0000256" key="4">
    <source>
        <dbReference type="ARBA" id="ARBA00022989"/>
    </source>
</evidence>
<gene>
    <name evidence="10" type="ORF">ABMA28_014692</name>
</gene>
<dbReference type="GO" id="GO:0005886">
    <property type="term" value="C:plasma membrane"/>
    <property type="evidence" value="ECO:0007669"/>
    <property type="project" value="UniProtKB-SubCell"/>
</dbReference>
<organism evidence="10 11">
    <name type="scientific">Loxostege sticticalis</name>
    <name type="common">Beet webworm moth</name>
    <dbReference type="NCBI Taxonomy" id="481309"/>
    <lineage>
        <taxon>Eukaryota</taxon>
        <taxon>Metazoa</taxon>
        <taxon>Ecdysozoa</taxon>
        <taxon>Arthropoda</taxon>
        <taxon>Hexapoda</taxon>
        <taxon>Insecta</taxon>
        <taxon>Pterygota</taxon>
        <taxon>Neoptera</taxon>
        <taxon>Endopterygota</taxon>
        <taxon>Lepidoptera</taxon>
        <taxon>Glossata</taxon>
        <taxon>Ditrysia</taxon>
        <taxon>Pyraloidea</taxon>
        <taxon>Crambidae</taxon>
        <taxon>Pyraustinae</taxon>
        <taxon>Loxostege</taxon>
    </lineage>
</organism>
<feature type="transmembrane region" description="Helical" evidence="8">
    <location>
        <begin position="355"/>
        <end position="374"/>
    </location>
</feature>